<organism evidence="2 3">
    <name type="scientific">Pneumocystis jirovecii (strain RU7)</name>
    <name type="common">Human pneumocystis pneumonia agent</name>
    <dbReference type="NCBI Taxonomy" id="1408657"/>
    <lineage>
        <taxon>Eukaryota</taxon>
        <taxon>Fungi</taxon>
        <taxon>Dikarya</taxon>
        <taxon>Ascomycota</taxon>
        <taxon>Taphrinomycotina</taxon>
        <taxon>Pneumocystomycetes</taxon>
        <taxon>Pneumocystaceae</taxon>
        <taxon>Pneumocystis</taxon>
    </lineage>
</organism>
<dbReference type="RefSeq" id="XP_018227841.1">
    <property type="nucleotide sequence ID" value="XM_018375949.1"/>
</dbReference>
<protein>
    <recommendedName>
        <fullName evidence="4">Major surface glycoprotein 2 C-terminal domain-containing protein</fullName>
    </recommendedName>
</protein>
<dbReference type="Pfam" id="PF02349">
    <property type="entry name" value="MSG"/>
    <property type="match status" value="4"/>
</dbReference>
<feature type="chain" id="PRO_5012700956" description="Major surface glycoprotein 2 C-terminal domain-containing protein" evidence="1">
    <location>
        <begin position="16"/>
        <end position="1048"/>
    </location>
</feature>
<dbReference type="GeneID" id="28942204"/>
<evidence type="ECO:0000256" key="1">
    <source>
        <dbReference type="SAM" id="SignalP"/>
    </source>
</evidence>
<reference evidence="3" key="1">
    <citation type="journal article" date="2016" name="Nat. Commun.">
        <title>Genome analysis of three Pneumocystis species reveals adaptation mechanisms to life exclusively in mammalian hosts.</title>
        <authorList>
            <person name="Ma L."/>
            <person name="Chen Z."/>
            <person name="Huang D.W."/>
            <person name="Kutty G."/>
            <person name="Ishihara M."/>
            <person name="Wang H."/>
            <person name="Abouelleil A."/>
            <person name="Bishop L."/>
            <person name="Davey E."/>
            <person name="Deng R."/>
            <person name="Deng X."/>
            <person name="Fan L."/>
            <person name="Fantoni G."/>
            <person name="Fitzgerald M."/>
            <person name="Gogineni E."/>
            <person name="Goldberg J.M."/>
            <person name="Handley G."/>
            <person name="Hu X."/>
            <person name="Huber C."/>
            <person name="Jiao X."/>
            <person name="Jones K."/>
            <person name="Levin J.Z."/>
            <person name="Liu Y."/>
            <person name="Macdonald P."/>
            <person name="Melnikov A."/>
            <person name="Raley C."/>
            <person name="Sassi M."/>
            <person name="Sherman B.T."/>
            <person name="Song X."/>
            <person name="Sykes S."/>
            <person name="Tran B."/>
            <person name="Walsh L."/>
            <person name="Xia Y."/>
            <person name="Yang J."/>
            <person name="Young S."/>
            <person name="Zeng Q."/>
            <person name="Zheng X."/>
            <person name="Stephens R."/>
            <person name="Nusbaum C."/>
            <person name="Birren B.W."/>
            <person name="Azadi P."/>
            <person name="Lempicki R.A."/>
            <person name="Cuomo C.A."/>
            <person name="Kovacs J.A."/>
        </authorList>
    </citation>
    <scope>NUCLEOTIDE SEQUENCE [LARGE SCALE GENOMIC DNA]</scope>
    <source>
        <strain evidence="3">RU7</strain>
    </source>
</reference>
<evidence type="ECO:0000313" key="2">
    <source>
        <dbReference type="EMBL" id="KTW25553.1"/>
    </source>
</evidence>
<dbReference type="InterPro" id="IPR003330">
    <property type="entry name" value="MSG"/>
</dbReference>
<feature type="signal peptide" evidence="1">
    <location>
        <begin position="1"/>
        <end position="15"/>
    </location>
</feature>
<accession>A0A0W4ZB98</accession>
<name>A0A0W4ZB98_PNEJ7</name>
<dbReference type="VEuPathDB" id="FungiDB:T551_03686"/>
<dbReference type="AlphaFoldDB" id="A0A0W4ZB98"/>
<sequence>MKVFALASFLGIAYAFSKNIEFIHKKSTSNLSQNPSQNLLDLSFDLSLDSLGEEKILTLILGKDAISSQCKKKLEEYCNNLKNSNLVPKNLHPALKELCGNAEKKCNDLKTQINILMNNTNESLLDIALNISTEGFHLEKKYCNYAHVQCIFFREFPNFSTVCDTMAEQCYHQINEDFAYEVLLRALPRNLENQAACEEKIKEPCFKLNRESYYLLWSCFQKKYTCENLLKKKSNCKSLEKDIENTFQGAHKLENVCHSLLEKCYFHSRDCENGEMQNCMELKKRCEKENIKYPSPHNLPFNPLEFPPTLQEEIGFYRLYNEAASHGVLIVKSLSIGFSHFILLAYHITNPAQSRTKRCIKYLENCTFEYLTKELADLCNGTNRTEVCGKIDKEVQRECNSLQLAFQEKNLFKIKPEARSKLYTLNGLTKIIHEESYATLISKCTYIQSYCNDDLIDACIALKVAYYKAQFYKLAKEVLEDGLFGLFHNLNSDGTKKCIDKLVEKCKVVRNNSINLLSMCLKPKETCEALAEDVERKSHRLRHVLDKTRDYPREKDCLVLEKQCEDLTKDFEELNGPCATLKRNCAHLRNTKEVKDSLLSKNTDILANVDNCTTYLNRKCPRWFRREINPFNLTCVVHHKSCVIMTEEVQNHCLAFQQNMEDHKVIEKSKEDEERDNICFLWDGYCDMLTGNCPDKLKQSYNGKNGLCVTLKENCKVFREKLPLLKALMYNIKGSLTEKNICINKLNDYCTKSAHSNKTLENSCKEYSENKETRAKTCDKLISWMKILCNTLPVKLGKAAKDLKNRANEFKKTKQETEKAINNSGLFLAIPQTADGKQNHHLSVRSNIYSNNTAYVRLVRREDVLDIEPSVRQGLAFDLMSLLVELYLEAKGICNHFIQECIFEDDCPKFKDSCKKIHESCKEFVLPNAKPHVTTSISTTTLTESTTVADTQSESTVVTTMIEGKCVALHSKTTWVTSKSISTKITTSVTTLTQKCKPVPCTTEETQTRKPETRTEADHTVMPNEGIKISGLGATSIVIWVIGIFVVI</sequence>
<comment type="caution">
    <text evidence="2">The sequence shown here is derived from an EMBL/GenBank/DDBJ whole genome shotgun (WGS) entry which is preliminary data.</text>
</comment>
<evidence type="ECO:0008006" key="4">
    <source>
        <dbReference type="Google" id="ProtNLM"/>
    </source>
</evidence>
<evidence type="ECO:0000313" key="3">
    <source>
        <dbReference type="Proteomes" id="UP000053447"/>
    </source>
</evidence>
<dbReference type="EMBL" id="LFWA01000026">
    <property type="protein sequence ID" value="KTW25553.1"/>
    <property type="molecule type" value="Genomic_DNA"/>
</dbReference>
<dbReference type="OrthoDB" id="5400168at2759"/>
<keyword evidence="1" id="KW-0732">Signal</keyword>
<gene>
    <name evidence="2" type="ORF">T551_03686</name>
</gene>
<dbReference type="Proteomes" id="UP000053447">
    <property type="component" value="Unassembled WGS sequence"/>
</dbReference>
<keyword evidence="3" id="KW-1185">Reference proteome</keyword>
<proteinExistence type="predicted"/>